<dbReference type="InterPro" id="IPR006683">
    <property type="entry name" value="Thioestr_dom"/>
</dbReference>
<gene>
    <name evidence="4" type="ORF">AE0388_0514</name>
    <name evidence="5" type="ORF">BLIN101_02197</name>
</gene>
<keyword evidence="2" id="KW-0378">Hydrolase</keyword>
<dbReference type="PANTHER" id="PTHR43240:SF5">
    <property type="entry name" value="1,4-DIHYDROXY-2-NAPHTHOYL-COA THIOESTERASE 1"/>
    <property type="match status" value="1"/>
</dbReference>
<dbReference type="Proteomes" id="UP000031488">
    <property type="component" value="Unassembled WGS sequence"/>
</dbReference>
<evidence type="ECO:0000259" key="3">
    <source>
        <dbReference type="Pfam" id="PF03061"/>
    </source>
</evidence>
<accession>A0A0B9ADY3</accession>
<dbReference type="Pfam" id="PF03061">
    <property type="entry name" value="4HBT"/>
    <property type="match status" value="1"/>
</dbReference>
<dbReference type="CDD" id="cd03443">
    <property type="entry name" value="PaaI_thioesterase"/>
    <property type="match status" value="1"/>
</dbReference>
<dbReference type="OrthoDB" id="9798208at2"/>
<dbReference type="RefSeq" id="WP_082018769.1">
    <property type="nucleotide sequence ID" value="NZ_CP026734.1"/>
</dbReference>
<dbReference type="GO" id="GO:0061522">
    <property type="term" value="F:1,4-dihydroxy-2-naphthoyl-CoA thioesterase activity"/>
    <property type="evidence" value="ECO:0007669"/>
    <property type="project" value="TreeGrafter"/>
</dbReference>
<evidence type="ECO:0000256" key="2">
    <source>
        <dbReference type="ARBA" id="ARBA00022801"/>
    </source>
</evidence>
<evidence type="ECO:0000313" key="5">
    <source>
        <dbReference type="EMBL" id="SMX85535.1"/>
    </source>
</evidence>
<dbReference type="Gene3D" id="3.10.129.10">
    <property type="entry name" value="Hotdog Thioesterase"/>
    <property type="match status" value="1"/>
</dbReference>
<evidence type="ECO:0000313" key="4">
    <source>
        <dbReference type="EMBL" id="KHS53759.1"/>
    </source>
</evidence>
<dbReference type="PATRIC" id="fig|1703.6.peg.398"/>
<dbReference type="NCBIfam" id="TIGR00369">
    <property type="entry name" value="unchar_dom_1"/>
    <property type="match status" value="1"/>
</dbReference>
<evidence type="ECO:0000256" key="1">
    <source>
        <dbReference type="ARBA" id="ARBA00008324"/>
    </source>
</evidence>
<dbReference type="EMBL" id="FXZA01000013">
    <property type="protein sequence ID" value="SMX85535.1"/>
    <property type="molecule type" value="Genomic_DNA"/>
</dbReference>
<dbReference type="AlphaFoldDB" id="A0A0B9ADY3"/>
<reference evidence="5 7" key="2">
    <citation type="submission" date="2017-03" db="EMBL/GenBank/DDBJ databases">
        <authorList>
            <person name="Afonso C.L."/>
            <person name="Miller P.J."/>
            <person name="Scott M.A."/>
            <person name="Spackman E."/>
            <person name="Goraichik I."/>
            <person name="Dimitrov K.M."/>
            <person name="Suarez D.L."/>
            <person name="Swayne D.E."/>
        </authorList>
    </citation>
    <scope>NUCLEOTIDE SEQUENCE [LARGE SCALE GENOMIC DNA]</scope>
    <source>
        <strain evidence="5 7">Mu101</strain>
    </source>
</reference>
<dbReference type="PANTHER" id="PTHR43240">
    <property type="entry name" value="1,4-DIHYDROXY-2-NAPHTHOYL-COA THIOESTERASE 1"/>
    <property type="match status" value="1"/>
</dbReference>
<comment type="similarity">
    <text evidence="1">Belongs to the thioesterase PaaI family.</text>
</comment>
<organism evidence="4 6">
    <name type="scientific">Brevibacterium linens</name>
    <dbReference type="NCBI Taxonomy" id="1703"/>
    <lineage>
        <taxon>Bacteria</taxon>
        <taxon>Bacillati</taxon>
        <taxon>Actinomycetota</taxon>
        <taxon>Actinomycetes</taxon>
        <taxon>Micrococcales</taxon>
        <taxon>Brevibacteriaceae</taxon>
        <taxon>Brevibacterium</taxon>
    </lineage>
</organism>
<protein>
    <submittedName>
        <fullName evidence="4">Phenylacetic acid degradation-related protein</fullName>
    </submittedName>
    <submittedName>
        <fullName evidence="5">Uncharacterized domain 1-containing protein</fullName>
    </submittedName>
</protein>
<dbReference type="GeneID" id="303222439"/>
<dbReference type="Proteomes" id="UP000234498">
    <property type="component" value="Unassembled WGS sequence"/>
</dbReference>
<reference evidence="4 6" key="1">
    <citation type="submission" date="2014-11" db="EMBL/GenBank/DDBJ databases">
        <title>Draft Genome Sequence of Brevibacterium linens AE038-8.</title>
        <authorList>
            <person name="Maizel D."/>
            <person name="Utturkar S.M."/>
            <person name="Brown S.D."/>
            <person name="Ferrero M."/>
            <person name="Rosen B.P."/>
        </authorList>
    </citation>
    <scope>NUCLEOTIDE SEQUENCE [LARGE SCALE GENOMIC DNA]</scope>
    <source>
        <strain evidence="4 6">AE038-8</strain>
    </source>
</reference>
<dbReference type="SUPFAM" id="SSF54637">
    <property type="entry name" value="Thioesterase/thiol ester dehydrase-isomerase"/>
    <property type="match status" value="1"/>
</dbReference>
<feature type="domain" description="Thioesterase" evidence="3">
    <location>
        <begin position="61"/>
        <end position="123"/>
    </location>
</feature>
<dbReference type="GO" id="GO:0005829">
    <property type="term" value="C:cytosol"/>
    <property type="evidence" value="ECO:0007669"/>
    <property type="project" value="TreeGrafter"/>
</dbReference>
<dbReference type="EMBL" id="JTJZ01000013">
    <property type="protein sequence ID" value="KHS53759.1"/>
    <property type="molecule type" value="Genomic_DNA"/>
</dbReference>
<dbReference type="InterPro" id="IPR029069">
    <property type="entry name" value="HotDog_dom_sf"/>
</dbReference>
<evidence type="ECO:0000313" key="6">
    <source>
        <dbReference type="Proteomes" id="UP000031488"/>
    </source>
</evidence>
<evidence type="ECO:0000313" key="7">
    <source>
        <dbReference type="Proteomes" id="UP000234498"/>
    </source>
</evidence>
<dbReference type="InterPro" id="IPR003736">
    <property type="entry name" value="PAAI_dom"/>
</dbReference>
<keyword evidence="6" id="KW-1185">Reference proteome</keyword>
<proteinExistence type="inferred from homology"/>
<sequence>MTDRAPSAQQESTLQKSALPDVSLEGSSRFVAATGLIVEEVSTTSVRGHADLDEHHHTPWGVVHGGVYTSIVESAGSIGASHAVAERGEFAVGVHNATDFLRPTSAARVTVTAEALHQVRSQQLRDVVIADSATEKVLARGQLRLQNVPLPTDAK</sequence>
<name>A0A0B9ADY3_BRELN</name>